<dbReference type="Gene3D" id="3.30.470.30">
    <property type="entry name" value="DNA ligase/mRNA capping enzyme"/>
    <property type="match status" value="1"/>
</dbReference>
<protein>
    <recommendedName>
        <fullName evidence="2">mRNA capping enzyme adenylation domain-containing protein</fullName>
    </recommendedName>
</protein>
<reference evidence="1" key="1">
    <citation type="journal article" date="2020" name="Nature">
        <title>Giant virus diversity and host interactions through global metagenomics.</title>
        <authorList>
            <person name="Schulz F."/>
            <person name="Roux S."/>
            <person name="Paez-Espino D."/>
            <person name="Jungbluth S."/>
            <person name="Walsh D.A."/>
            <person name="Denef V.J."/>
            <person name="McMahon K.D."/>
            <person name="Konstantinidis K.T."/>
            <person name="Eloe-Fadrosh E.A."/>
            <person name="Kyrpides N.C."/>
            <person name="Woyke T."/>
        </authorList>
    </citation>
    <scope>NUCLEOTIDE SEQUENCE</scope>
    <source>
        <strain evidence="1">GVMAG-M-3300020187-37</strain>
    </source>
</reference>
<sequence length="317" mass="37890">MDSKSLTKTSFCGKEIDNVTNNELKKHILDDMCQKTNITYKTRYAKMFNEQYLKNFNNPHIICLKTIGSPYLLYCTQINDVNYCFLIDKKIKDGYDYPKIFLVHYRFNSEIFNGTLFEAELLKNNDDDWFLLIGDIYSHNGSTIFNKQITERMNIVNNIFMNNYIDDSFCNICPIMIKKYFDYCDIDYIINDFIPNLNYRVRGFYFIPLKSSYAKILYFFKDHDYKKINYRKSNNISFRIIKSLKPDIYELYLYNETKSSLIKHSYASIPNIKTSKWLKELTDEKKDVNVECYLNKEFNKWVPIKESNIVDCINEIS</sequence>
<organism evidence="1">
    <name type="scientific">viral metagenome</name>
    <dbReference type="NCBI Taxonomy" id="1070528"/>
    <lineage>
        <taxon>unclassified sequences</taxon>
        <taxon>metagenomes</taxon>
        <taxon>organismal metagenomes</taxon>
    </lineage>
</organism>
<name>A0A6C0C583_9ZZZZ</name>
<evidence type="ECO:0000313" key="1">
    <source>
        <dbReference type="EMBL" id="QHS99570.1"/>
    </source>
</evidence>
<evidence type="ECO:0008006" key="2">
    <source>
        <dbReference type="Google" id="ProtNLM"/>
    </source>
</evidence>
<accession>A0A6C0C583</accession>
<proteinExistence type="predicted"/>
<dbReference type="AlphaFoldDB" id="A0A6C0C583"/>
<dbReference type="EMBL" id="MN739345">
    <property type="protein sequence ID" value="QHS99570.1"/>
    <property type="molecule type" value="Genomic_DNA"/>
</dbReference>
<dbReference type="SUPFAM" id="SSF56091">
    <property type="entry name" value="DNA ligase/mRNA capping enzyme, catalytic domain"/>
    <property type="match status" value="1"/>
</dbReference>